<dbReference type="Proteomes" id="UP000663193">
    <property type="component" value="Chromosome 2"/>
</dbReference>
<gene>
    <name evidence="1" type="ORF">JI435_019520</name>
</gene>
<name>A0A7U2EVC5_PHANO</name>
<organism evidence="1 2">
    <name type="scientific">Phaeosphaeria nodorum (strain SN15 / ATCC MYA-4574 / FGSC 10173)</name>
    <name type="common">Glume blotch fungus</name>
    <name type="synonym">Parastagonospora nodorum</name>
    <dbReference type="NCBI Taxonomy" id="321614"/>
    <lineage>
        <taxon>Eukaryota</taxon>
        <taxon>Fungi</taxon>
        <taxon>Dikarya</taxon>
        <taxon>Ascomycota</taxon>
        <taxon>Pezizomycotina</taxon>
        <taxon>Dothideomycetes</taxon>
        <taxon>Pleosporomycetidae</taxon>
        <taxon>Pleosporales</taxon>
        <taxon>Pleosporineae</taxon>
        <taxon>Phaeosphaeriaceae</taxon>
        <taxon>Parastagonospora</taxon>
    </lineage>
</organism>
<evidence type="ECO:0000313" key="2">
    <source>
        <dbReference type="Proteomes" id="UP000663193"/>
    </source>
</evidence>
<dbReference type="VEuPathDB" id="FungiDB:JI435_019520"/>
<accession>A0A7U2EVC5</accession>
<dbReference type="SUPFAM" id="SSF56112">
    <property type="entry name" value="Protein kinase-like (PK-like)"/>
    <property type="match status" value="1"/>
</dbReference>
<dbReference type="Gene3D" id="1.10.510.10">
    <property type="entry name" value="Transferase(Phosphotransferase) domain 1"/>
    <property type="match status" value="1"/>
</dbReference>
<dbReference type="InterPro" id="IPR011009">
    <property type="entry name" value="Kinase-like_dom_sf"/>
</dbReference>
<protein>
    <recommendedName>
        <fullName evidence="3">Protein kinase domain-containing protein</fullName>
    </recommendedName>
</protein>
<sequence>MRHGPEGDIWGLGCIIHEMTAFRSPEIELTESIKHEEAWFRQNGMVVPTRTIQPRRYKAFCHYMAHHPAAPTRIDKAPLTYSKLLNHFMMRTLDVNYQKRITAYGLQRSLPVLETLARNIRLYGQESLLNAFDDGQDDLSSACFSRTQEARCRDLNAGQPFAGDCEFGGGSNCVPIC</sequence>
<evidence type="ECO:0000313" key="1">
    <source>
        <dbReference type="EMBL" id="QRC91744.1"/>
    </source>
</evidence>
<evidence type="ECO:0008006" key="3">
    <source>
        <dbReference type="Google" id="ProtNLM"/>
    </source>
</evidence>
<reference evidence="2" key="1">
    <citation type="journal article" date="2021" name="BMC Genomics">
        <title>Chromosome-level genome assembly and manually-curated proteome of model necrotroph Parastagonospora nodorum Sn15 reveals a genome-wide trove of candidate effector homologs, and redundancy of virulence-related functions within an accessory chromosome.</title>
        <authorList>
            <person name="Bertazzoni S."/>
            <person name="Jones D.A.B."/>
            <person name="Phan H.T."/>
            <person name="Tan K.-C."/>
            <person name="Hane J.K."/>
        </authorList>
    </citation>
    <scope>NUCLEOTIDE SEQUENCE [LARGE SCALE GENOMIC DNA]</scope>
    <source>
        <strain evidence="2">SN15 / ATCC MYA-4574 / FGSC 10173)</strain>
    </source>
</reference>
<dbReference type="EMBL" id="CP069024">
    <property type="protein sequence ID" value="QRC91744.1"/>
    <property type="molecule type" value="Genomic_DNA"/>
</dbReference>
<keyword evidence="2" id="KW-1185">Reference proteome</keyword>
<proteinExistence type="predicted"/>
<dbReference type="AlphaFoldDB" id="A0A7U2EVC5"/>
<dbReference type="OrthoDB" id="310217at2759"/>